<evidence type="ECO:0000256" key="2">
    <source>
        <dbReference type="ARBA" id="ARBA00022692"/>
    </source>
</evidence>
<dbReference type="PANTHER" id="PTHR37422:SF13">
    <property type="entry name" value="LIPOPOLYSACCHARIDE BIOSYNTHESIS PROTEIN PA4999-RELATED"/>
    <property type="match status" value="1"/>
</dbReference>
<comment type="subcellular location">
    <subcellularLocation>
        <location evidence="1">Membrane</location>
        <topology evidence="1">Multi-pass membrane protein</topology>
    </subcellularLocation>
</comment>
<evidence type="ECO:0000256" key="3">
    <source>
        <dbReference type="ARBA" id="ARBA00022989"/>
    </source>
</evidence>
<keyword evidence="8" id="KW-1185">Reference proteome</keyword>
<keyword evidence="2 5" id="KW-0812">Transmembrane</keyword>
<evidence type="ECO:0000256" key="1">
    <source>
        <dbReference type="ARBA" id="ARBA00004141"/>
    </source>
</evidence>
<protein>
    <submittedName>
        <fullName evidence="7">O-antigen ligase family protein</fullName>
    </submittedName>
</protein>
<evidence type="ECO:0000256" key="5">
    <source>
        <dbReference type="SAM" id="Phobius"/>
    </source>
</evidence>
<dbReference type="Proteomes" id="UP000677812">
    <property type="component" value="Unassembled WGS sequence"/>
</dbReference>
<dbReference type="Pfam" id="PF04932">
    <property type="entry name" value="Wzy_C"/>
    <property type="match status" value="1"/>
</dbReference>
<feature type="transmembrane region" description="Helical" evidence="5">
    <location>
        <begin position="164"/>
        <end position="183"/>
    </location>
</feature>
<evidence type="ECO:0000313" key="8">
    <source>
        <dbReference type="Proteomes" id="UP000677812"/>
    </source>
</evidence>
<feature type="domain" description="O-antigen ligase-related" evidence="6">
    <location>
        <begin position="198"/>
        <end position="353"/>
    </location>
</feature>
<feature type="transmembrane region" description="Helical" evidence="5">
    <location>
        <begin position="36"/>
        <end position="54"/>
    </location>
</feature>
<feature type="transmembrane region" description="Helical" evidence="5">
    <location>
        <begin position="234"/>
        <end position="253"/>
    </location>
</feature>
<feature type="transmembrane region" description="Helical" evidence="5">
    <location>
        <begin position="346"/>
        <end position="365"/>
    </location>
</feature>
<feature type="transmembrane region" description="Helical" evidence="5">
    <location>
        <begin position="119"/>
        <end position="144"/>
    </location>
</feature>
<dbReference type="InterPro" id="IPR007016">
    <property type="entry name" value="O-antigen_ligase-rel_domated"/>
</dbReference>
<accession>A0ABS5E666</accession>
<dbReference type="EMBL" id="JAGRQH010000002">
    <property type="protein sequence ID" value="MBR0559397.1"/>
    <property type="molecule type" value="Genomic_DNA"/>
</dbReference>
<dbReference type="PANTHER" id="PTHR37422">
    <property type="entry name" value="TEICHURONIC ACID BIOSYNTHESIS PROTEIN TUAE"/>
    <property type="match status" value="1"/>
</dbReference>
<name>A0ABS5E666_9PROT</name>
<dbReference type="GO" id="GO:0016874">
    <property type="term" value="F:ligase activity"/>
    <property type="evidence" value="ECO:0007669"/>
    <property type="project" value="UniProtKB-KW"/>
</dbReference>
<proteinExistence type="predicted"/>
<feature type="transmembrane region" description="Helical" evidence="5">
    <location>
        <begin position="192"/>
        <end position="208"/>
    </location>
</feature>
<evidence type="ECO:0000256" key="4">
    <source>
        <dbReference type="ARBA" id="ARBA00023136"/>
    </source>
</evidence>
<keyword evidence="4 5" id="KW-0472">Membrane</keyword>
<feature type="transmembrane region" description="Helical" evidence="5">
    <location>
        <begin position="88"/>
        <end position="110"/>
    </location>
</feature>
<dbReference type="RefSeq" id="WP_211680873.1">
    <property type="nucleotide sequence ID" value="NZ_JAGRQH010000002.1"/>
</dbReference>
<organism evidence="7 8">
    <name type="scientific">Neokomagataea anthophila</name>
    <dbReference type="NCBI Taxonomy" id="2826925"/>
    <lineage>
        <taxon>Bacteria</taxon>
        <taxon>Pseudomonadati</taxon>
        <taxon>Pseudomonadota</taxon>
        <taxon>Alphaproteobacteria</taxon>
        <taxon>Acetobacterales</taxon>
        <taxon>Acetobacteraceae</taxon>
        <taxon>Neokomagataea</taxon>
    </lineage>
</organism>
<sequence>MLESSVSLRSVACWLAVLLPLTLTHFRAFAEIDFDILAVLFLISSVKAGGAFSWARRPWFVMAVVWWGWQVCCTVPSVLQGVHGATGALIQALVAIRFPVAIAALGEWILPDVVWRRRVLWVTFGCAIYIAAQMAFQAAFGVNFFGQPRFFDGTLTGPYAHPRAAAPLSRLILPLLMVVCACWDRRRLPQRFVLQAGALLAAAAIMVLAGQRMPFALAVLGLGVCAVLYRPMRLIAVSGLVGVPGLVMLARVVSPASFHHLVTLTRCQLEHFAASPYGQIYSRVVVMASQRPWLGYGYDGYRHDCAGAAYLTPPHWLHIVPSADPSFQVCVQHPHNLYAQALINSGIPGLFIFSGLIMCLLWAIWPGKHGSALQVGLFAAVLIQYWPLTSSSDFLNLPLGGWGFMLVGLALSYKRFSSCDGFPRTQDVPNIIARIWRISCPKRMTHHVPARFQSRF</sequence>
<comment type="caution">
    <text evidence="7">The sequence shown here is derived from an EMBL/GenBank/DDBJ whole genome shotgun (WGS) entry which is preliminary data.</text>
</comment>
<feature type="transmembrane region" description="Helical" evidence="5">
    <location>
        <begin position="59"/>
        <end position="82"/>
    </location>
</feature>
<gene>
    <name evidence="7" type="ORF">KB213_04915</name>
</gene>
<reference evidence="7 8" key="1">
    <citation type="submission" date="2021-04" db="EMBL/GenBank/DDBJ databases">
        <title>The complete genome sequence of Neokomagataea sp. TBRC 2177.</title>
        <authorList>
            <person name="Charoenyingcharoen P."/>
            <person name="Yukphan P."/>
        </authorList>
    </citation>
    <scope>NUCLEOTIDE SEQUENCE [LARGE SCALE GENOMIC DNA]</scope>
    <source>
        <strain evidence="7 8">TBRC 2177</strain>
    </source>
</reference>
<keyword evidence="3 5" id="KW-1133">Transmembrane helix</keyword>
<evidence type="ECO:0000259" key="6">
    <source>
        <dbReference type="Pfam" id="PF04932"/>
    </source>
</evidence>
<keyword evidence="7" id="KW-0436">Ligase</keyword>
<evidence type="ECO:0000313" key="7">
    <source>
        <dbReference type="EMBL" id="MBR0559397.1"/>
    </source>
</evidence>
<dbReference type="InterPro" id="IPR051533">
    <property type="entry name" value="WaaL-like"/>
</dbReference>
<feature type="transmembrane region" description="Helical" evidence="5">
    <location>
        <begin position="394"/>
        <end position="413"/>
    </location>
</feature>